<dbReference type="AlphaFoldDB" id="A0A1Y0L8U0"/>
<dbReference type="Proteomes" id="UP000195729">
    <property type="component" value="Chromosome"/>
</dbReference>
<evidence type="ECO:0000313" key="2">
    <source>
        <dbReference type="EMBL" id="ARU94357.1"/>
    </source>
</evidence>
<gene>
    <name evidence="2" type="ORF">A7K98_11595</name>
    <name evidence="3" type="ORF">A7K99_11595</name>
</gene>
<dbReference type="GO" id="GO:0051920">
    <property type="term" value="F:peroxiredoxin activity"/>
    <property type="evidence" value="ECO:0007669"/>
    <property type="project" value="InterPro"/>
</dbReference>
<dbReference type="PANTHER" id="PTHR33570:SF2">
    <property type="entry name" value="CARBOXYMUCONOLACTONE DECARBOXYLASE-LIKE DOMAIN-CONTAINING PROTEIN"/>
    <property type="match status" value="1"/>
</dbReference>
<evidence type="ECO:0000313" key="3">
    <source>
        <dbReference type="EMBL" id="ARU98397.1"/>
    </source>
</evidence>
<dbReference type="PANTHER" id="PTHR33570">
    <property type="entry name" value="4-CARBOXYMUCONOLACTONE DECARBOXYLASE FAMILY PROTEIN"/>
    <property type="match status" value="1"/>
</dbReference>
<evidence type="ECO:0000313" key="4">
    <source>
        <dbReference type="Proteomes" id="UP000195729"/>
    </source>
</evidence>
<dbReference type="InterPro" id="IPR029032">
    <property type="entry name" value="AhpD-like"/>
</dbReference>
<proteinExistence type="predicted"/>
<name>A0A1Y0L8U0_TATCI</name>
<dbReference type="EMBL" id="CP015579">
    <property type="protein sequence ID" value="ARU94357.1"/>
    <property type="molecule type" value="Genomic_DNA"/>
</dbReference>
<protein>
    <submittedName>
        <fullName evidence="2">Carboxymuconolactone decarboxylase</fullName>
    </submittedName>
</protein>
<dbReference type="Gene3D" id="1.20.1290.10">
    <property type="entry name" value="AhpD-like"/>
    <property type="match status" value="1"/>
</dbReference>
<dbReference type="KEGG" id="tci:A7K98_11595"/>
<reference evidence="4 5" key="1">
    <citation type="submission" date="2016-05" db="EMBL/GenBank/DDBJ databases">
        <title>Complete genome sequence of two 2,5-diketo-D-glunonic acid producing strain Tatumella citrea.</title>
        <authorList>
            <person name="Duan C."/>
            <person name="Yang J."/>
            <person name="Yang S."/>
        </authorList>
    </citation>
    <scope>NUCLEOTIDE SEQUENCE [LARGE SCALE GENOMIC DNA]</scope>
    <source>
        <strain evidence="3 4">ATCC 39140</strain>
        <strain evidence="2 5">DSM 13699</strain>
    </source>
</reference>
<feature type="domain" description="Carboxymuconolactone decarboxylase-like" evidence="1">
    <location>
        <begin position="135"/>
        <end position="210"/>
    </location>
</feature>
<evidence type="ECO:0000259" key="1">
    <source>
        <dbReference type="Pfam" id="PF02627"/>
    </source>
</evidence>
<organism evidence="2 5">
    <name type="scientific">Tatumella citrea</name>
    <name type="common">Pantoea citrea</name>
    <dbReference type="NCBI Taxonomy" id="53336"/>
    <lineage>
        <taxon>Bacteria</taxon>
        <taxon>Pseudomonadati</taxon>
        <taxon>Pseudomonadota</taxon>
        <taxon>Gammaproteobacteria</taxon>
        <taxon>Enterobacterales</taxon>
        <taxon>Erwiniaceae</taxon>
        <taxon>Tatumella</taxon>
    </lineage>
</organism>
<accession>A0A1Y0L8U0</accession>
<sequence>MAQQPADSETLSAVQQTIPLTGCYVATSRMDLLENQLEQALDAGLTVSELKEILIQLYAYCGFPRSLNALGRLMKVTESRKQRGIQDSEGADPMAPVPVGEELQQLGFKNQSIIAGGPVAGALFDFAPVINQFLQTHLFGNIFARDNLDWQSRELATVGALAATEGAEAQLLAHTLASLRVGLSKQQLQHLVEILRPCDDNAASRAEAALQQAIATYS</sequence>
<dbReference type="RefSeq" id="WP_087488718.1">
    <property type="nucleotide sequence ID" value="NZ_CP015579.1"/>
</dbReference>
<dbReference type="EMBL" id="CP015581">
    <property type="protein sequence ID" value="ARU98397.1"/>
    <property type="molecule type" value="Genomic_DNA"/>
</dbReference>
<dbReference type="InterPro" id="IPR003779">
    <property type="entry name" value="CMD-like"/>
</dbReference>
<dbReference type="Proteomes" id="UP000195814">
    <property type="component" value="Chromosome"/>
</dbReference>
<keyword evidence="4" id="KW-1185">Reference proteome</keyword>
<dbReference type="Pfam" id="PF02627">
    <property type="entry name" value="CMD"/>
    <property type="match status" value="1"/>
</dbReference>
<dbReference type="SUPFAM" id="SSF69118">
    <property type="entry name" value="AhpD-like"/>
    <property type="match status" value="1"/>
</dbReference>
<dbReference type="InterPro" id="IPR052512">
    <property type="entry name" value="4CMD/NDH-1_regulator"/>
</dbReference>
<evidence type="ECO:0000313" key="5">
    <source>
        <dbReference type="Proteomes" id="UP000195814"/>
    </source>
</evidence>